<dbReference type="EMBL" id="CM015722">
    <property type="protein sequence ID" value="KAF3696251.1"/>
    <property type="molecule type" value="Genomic_DNA"/>
</dbReference>
<reference evidence="4" key="2">
    <citation type="submission" date="2019-02" db="EMBL/GenBank/DDBJ databases">
        <title>Opniocepnalus argus Var Kimnra genome.</title>
        <authorList>
            <person name="Zhou C."/>
            <person name="Xiao S."/>
        </authorList>
    </citation>
    <scope>NUCLEOTIDE SEQUENCE [LARGE SCALE GENOMIC DNA]</scope>
</reference>
<dbReference type="AlphaFoldDB" id="A0A6G1Q0X1"/>
<reference evidence="3 4" key="1">
    <citation type="submission" date="2019-02" db="EMBL/GenBank/DDBJ databases">
        <title>Opniocepnalus argus genome.</title>
        <authorList>
            <person name="Zhou C."/>
            <person name="Xiao S."/>
        </authorList>
    </citation>
    <scope>NUCLEOTIDE SEQUENCE [LARGE SCALE GENOMIC DNA]</scope>
    <source>
        <strain evidence="3">OARG1902GOOAL</strain>
        <tissue evidence="3">Muscle</tissue>
    </source>
</reference>
<sequence length="107" mass="11686">MHSASYSNHSGLTAHHWFLLLNLFTPMEMAAPTHCGDAFATENQNTASNSPTQKQGKSPNMAHKNPNSAQSDVNFPFSTDPSENEFHLHHSSITDGSVFLQCKMLAG</sequence>
<dbReference type="Proteomes" id="UP000503349">
    <property type="component" value="Chromosome 11"/>
</dbReference>
<organism evidence="3 4">
    <name type="scientific">Channa argus</name>
    <name type="common">Northern snakehead</name>
    <name type="synonym">Ophicephalus argus</name>
    <dbReference type="NCBI Taxonomy" id="215402"/>
    <lineage>
        <taxon>Eukaryota</taxon>
        <taxon>Metazoa</taxon>
        <taxon>Chordata</taxon>
        <taxon>Craniata</taxon>
        <taxon>Vertebrata</taxon>
        <taxon>Euteleostomi</taxon>
        <taxon>Actinopterygii</taxon>
        <taxon>Neopterygii</taxon>
        <taxon>Teleostei</taxon>
        <taxon>Neoteleostei</taxon>
        <taxon>Acanthomorphata</taxon>
        <taxon>Anabantaria</taxon>
        <taxon>Anabantiformes</taxon>
        <taxon>Channoidei</taxon>
        <taxon>Channidae</taxon>
        <taxon>Channa</taxon>
    </lineage>
</organism>
<evidence type="ECO:0000313" key="4">
    <source>
        <dbReference type="Proteomes" id="UP000503349"/>
    </source>
</evidence>
<evidence type="ECO:0000256" key="1">
    <source>
        <dbReference type="SAM" id="MobiDB-lite"/>
    </source>
</evidence>
<gene>
    <name evidence="3" type="ORF">EXN66_Car011927</name>
</gene>
<evidence type="ECO:0000256" key="2">
    <source>
        <dbReference type="SAM" id="SignalP"/>
    </source>
</evidence>
<keyword evidence="2" id="KW-0732">Signal</keyword>
<evidence type="ECO:0000313" key="3">
    <source>
        <dbReference type="EMBL" id="KAF3696251.1"/>
    </source>
</evidence>
<name>A0A6G1Q0X1_CHAAH</name>
<protein>
    <submittedName>
        <fullName evidence="3">Uncharacterized protein</fullName>
    </submittedName>
</protein>
<feature type="compositionally biased region" description="Polar residues" evidence="1">
    <location>
        <begin position="65"/>
        <end position="81"/>
    </location>
</feature>
<feature type="chain" id="PRO_5026066996" evidence="2">
    <location>
        <begin position="31"/>
        <end position="107"/>
    </location>
</feature>
<feature type="compositionally biased region" description="Polar residues" evidence="1">
    <location>
        <begin position="41"/>
        <end position="58"/>
    </location>
</feature>
<proteinExistence type="predicted"/>
<feature type="signal peptide" evidence="2">
    <location>
        <begin position="1"/>
        <end position="30"/>
    </location>
</feature>
<feature type="region of interest" description="Disordered" evidence="1">
    <location>
        <begin position="35"/>
        <end position="88"/>
    </location>
</feature>
<accession>A0A6G1Q0X1</accession>
<keyword evidence="4" id="KW-1185">Reference proteome</keyword>